<sequence>MRQITGHDIALNECASVRGAATWQQQPYLSSGGNSAVLEIYTFGTEASAGAAYEGVRSGMNSCQATSRALQSANHLKTDAVSRQTVTAKDAAAFERTWTGVQGISTQGAQTNHLYLAAHGTRVLVLHFDELAGGSPATAPYDAQQDPNVLSLLTNLPAAPAGTR</sequence>
<protein>
    <submittedName>
        <fullName evidence="1">Uncharacterized protein</fullName>
    </submittedName>
</protein>
<comment type="caution">
    <text evidence="1">The sequence shown here is derived from an EMBL/GenBank/DDBJ whole genome shotgun (WGS) entry which is preliminary data.</text>
</comment>
<evidence type="ECO:0000313" key="2">
    <source>
        <dbReference type="Proteomes" id="UP000613974"/>
    </source>
</evidence>
<accession>A0ABQ3SHM1</accession>
<evidence type="ECO:0000313" key="1">
    <source>
        <dbReference type="EMBL" id="GHI67442.1"/>
    </source>
</evidence>
<proteinExistence type="predicted"/>
<name>A0ABQ3SHM1_9ACTN</name>
<reference evidence="2" key="1">
    <citation type="submission" date="2023-07" db="EMBL/GenBank/DDBJ databases">
        <title>Whole genome shotgun sequence of Streptomyces nojiriensis NBRC 13794.</title>
        <authorList>
            <person name="Komaki H."/>
            <person name="Tamura T."/>
        </authorList>
    </citation>
    <scope>NUCLEOTIDE SEQUENCE [LARGE SCALE GENOMIC DNA]</scope>
    <source>
        <strain evidence="2">NBRC 13794</strain>
    </source>
</reference>
<dbReference type="EMBL" id="BNEC01000003">
    <property type="protein sequence ID" value="GHI67442.1"/>
    <property type="molecule type" value="Genomic_DNA"/>
</dbReference>
<dbReference type="Proteomes" id="UP000613974">
    <property type="component" value="Unassembled WGS sequence"/>
</dbReference>
<keyword evidence="2" id="KW-1185">Reference proteome</keyword>
<gene>
    <name evidence="1" type="ORF">Snoj_13600</name>
</gene>
<organism evidence="1 2">
    <name type="scientific">Streptomyces nojiriensis</name>
    <dbReference type="NCBI Taxonomy" id="66374"/>
    <lineage>
        <taxon>Bacteria</taxon>
        <taxon>Bacillati</taxon>
        <taxon>Actinomycetota</taxon>
        <taxon>Actinomycetes</taxon>
        <taxon>Kitasatosporales</taxon>
        <taxon>Streptomycetaceae</taxon>
        <taxon>Streptomyces</taxon>
    </lineage>
</organism>